<evidence type="ECO:0000313" key="1">
    <source>
        <dbReference type="EMBL" id="KGE16253.1"/>
    </source>
</evidence>
<dbReference type="SUPFAM" id="SSF56784">
    <property type="entry name" value="HAD-like"/>
    <property type="match status" value="1"/>
</dbReference>
<gene>
    <name evidence="1" type="ORF">PWYN_15975</name>
</gene>
<dbReference type="PANTHER" id="PTHR10000:SF25">
    <property type="entry name" value="PHOSPHATASE YKRA-RELATED"/>
    <property type="match status" value="1"/>
</dbReference>
<proteinExistence type="predicted"/>
<comment type="caution">
    <text evidence="1">The sequence shown here is derived from an EMBL/GenBank/DDBJ whole genome shotgun (WGS) entry which is preliminary data.</text>
</comment>
<dbReference type="eggNOG" id="COG0561">
    <property type="taxonomic scope" value="Bacteria"/>
</dbReference>
<dbReference type="Gene3D" id="3.40.50.1000">
    <property type="entry name" value="HAD superfamily/HAD-like"/>
    <property type="match status" value="1"/>
</dbReference>
<organism evidence="1 2">
    <name type="scientific">Paenibacillus wynnii</name>
    <dbReference type="NCBI Taxonomy" id="268407"/>
    <lineage>
        <taxon>Bacteria</taxon>
        <taxon>Bacillati</taxon>
        <taxon>Bacillota</taxon>
        <taxon>Bacilli</taxon>
        <taxon>Bacillales</taxon>
        <taxon>Paenibacillaceae</taxon>
        <taxon>Paenibacillus</taxon>
    </lineage>
</organism>
<protein>
    <submittedName>
        <fullName evidence="1">Phosphatase</fullName>
    </submittedName>
</protein>
<dbReference type="STRING" id="268407.PWYN_15975"/>
<dbReference type="AlphaFoldDB" id="A0A098M2P5"/>
<dbReference type="RefSeq" id="WP_036653912.1">
    <property type="nucleotide sequence ID" value="NZ_JQCR01000003.1"/>
</dbReference>
<evidence type="ECO:0000313" key="2">
    <source>
        <dbReference type="Proteomes" id="UP000029734"/>
    </source>
</evidence>
<dbReference type="PANTHER" id="PTHR10000">
    <property type="entry name" value="PHOSPHOSERINE PHOSPHATASE"/>
    <property type="match status" value="1"/>
</dbReference>
<name>A0A098M2P5_9BACL</name>
<dbReference type="NCBIfam" id="TIGR00099">
    <property type="entry name" value="Cof-subfamily"/>
    <property type="match status" value="1"/>
</dbReference>
<dbReference type="InterPro" id="IPR036412">
    <property type="entry name" value="HAD-like_sf"/>
</dbReference>
<dbReference type="InterPro" id="IPR000150">
    <property type="entry name" value="Cof"/>
</dbReference>
<dbReference type="OrthoDB" id="9810101at2"/>
<dbReference type="Proteomes" id="UP000029734">
    <property type="component" value="Unassembled WGS sequence"/>
</dbReference>
<dbReference type="InterPro" id="IPR006379">
    <property type="entry name" value="HAD-SF_hydro_IIB"/>
</dbReference>
<dbReference type="Gene3D" id="3.30.1240.10">
    <property type="match status" value="1"/>
</dbReference>
<reference evidence="1 2" key="1">
    <citation type="submission" date="2014-08" db="EMBL/GenBank/DDBJ databases">
        <authorList>
            <person name="den Bakker H.C."/>
        </authorList>
    </citation>
    <scope>NUCLEOTIDE SEQUENCE [LARGE SCALE GENOMIC DNA]</scope>
    <source>
        <strain evidence="1 2">DSM 18334</strain>
    </source>
</reference>
<dbReference type="GO" id="GO:0016791">
    <property type="term" value="F:phosphatase activity"/>
    <property type="evidence" value="ECO:0007669"/>
    <property type="project" value="UniProtKB-ARBA"/>
</dbReference>
<dbReference type="GO" id="GO:0000287">
    <property type="term" value="F:magnesium ion binding"/>
    <property type="evidence" value="ECO:0007669"/>
    <property type="project" value="TreeGrafter"/>
</dbReference>
<reference evidence="1 2" key="2">
    <citation type="submission" date="2014-10" db="EMBL/GenBank/DDBJ databases">
        <title>Comparative genomics of the Paenibacillus odorifer group.</title>
        <authorList>
            <person name="Tsai Y.-C."/>
            <person name="Martin N."/>
            <person name="Korlach J."/>
            <person name="Wiedmann M."/>
        </authorList>
    </citation>
    <scope>NUCLEOTIDE SEQUENCE [LARGE SCALE GENOMIC DNA]</scope>
    <source>
        <strain evidence="1 2">DSM 18334</strain>
    </source>
</reference>
<dbReference type="SFLD" id="SFLDG01144">
    <property type="entry name" value="C2.B.4:_PGP_Like"/>
    <property type="match status" value="1"/>
</dbReference>
<dbReference type="Pfam" id="PF08282">
    <property type="entry name" value="Hydrolase_3"/>
    <property type="match status" value="1"/>
</dbReference>
<dbReference type="CDD" id="cd07517">
    <property type="entry name" value="HAD_HPP"/>
    <property type="match status" value="1"/>
</dbReference>
<dbReference type="SFLD" id="SFLDG01140">
    <property type="entry name" value="C2.B:_Phosphomannomutase_and_P"/>
    <property type="match status" value="1"/>
</dbReference>
<accession>A0A098M2P5</accession>
<dbReference type="SFLD" id="SFLDS00003">
    <property type="entry name" value="Haloacid_Dehalogenase"/>
    <property type="match status" value="1"/>
</dbReference>
<dbReference type="NCBIfam" id="TIGR01484">
    <property type="entry name" value="HAD-SF-IIB"/>
    <property type="match status" value="1"/>
</dbReference>
<dbReference type="InterPro" id="IPR023214">
    <property type="entry name" value="HAD_sf"/>
</dbReference>
<sequence>MTIKTIFFDIDGTIYDENMQVAASTREAITELKRLGHNVAIATGRAPYMFENLRKEFEIDSYVSLNGQCVVYKGKTIYRNPIAMDSLKSLTLFAEKHDHPIAYMDPNGMKVNVASHVDIETSIGSLKLALPQHDPEYFLNHDIYQAMIFCPVDRVEAMYVNEYPELNFIRWHPVCMDVLPGNGSKANGIAQMMNILGVKKSDVYAFGDGLNDIEMLGFVGHGIAMGNARDEVKAAATYVTRNVDDNGIIEGLRMVGLL</sequence>
<dbReference type="PROSITE" id="PS01229">
    <property type="entry name" value="COF_2"/>
    <property type="match status" value="1"/>
</dbReference>
<dbReference type="GO" id="GO:0005829">
    <property type="term" value="C:cytosol"/>
    <property type="evidence" value="ECO:0007669"/>
    <property type="project" value="TreeGrafter"/>
</dbReference>
<dbReference type="EMBL" id="JQCR01000003">
    <property type="protein sequence ID" value="KGE16253.1"/>
    <property type="molecule type" value="Genomic_DNA"/>
</dbReference>
<keyword evidence="2" id="KW-1185">Reference proteome</keyword>